<gene>
    <name evidence="2" type="ORF">P43SY_007017</name>
</gene>
<protein>
    <submittedName>
        <fullName evidence="2">Uncharacterized protein</fullName>
    </submittedName>
</protein>
<reference evidence="2" key="1">
    <citation type="submission" date="2021-12" db="EMBL/GenBank/DDBJ databases">
        <title>Prjna785345.</title>
        <authorList>
            <person name="Rujirawat T."/>
            <person name="Krajaejun T."/>
        </authorList>
    </citation>
    <scope>NUCLEOTIDE SEQUENCE</scope>
    <source>
        <strain evidence="2">Pi057C3</strain>
    </source>
</reference>
<comment type="caution">
    <text evidence="2">The sequence shown here is derived from an EMBL/GenBank/DDBJ whole genome shotgun (WGS) entry which is preliminary data.</text>
</comment>
<sequence>MVVKTGKKTNKAKCSKLDVNAPPFYPSVQWYPVITDEYYEQRPHSPGREGFVIADAFYDEHEIPDEELFDPALHPLTQDELAELEQIDEINELLAELDIMETHQELHYKLVELTREKRASSDVDAEIISLMTKSTKTKDRVKSPRMPKKQMHCHMKKQNFVPLQQPRSVK</sequence>
<keyword evidence="3" id="KW-1185">Reference proteome</keyword>
<accession>A0AAD5LQ07</accession>
<dbReference type="Proteomes" id="UP001209570">
    <property type="component" value="Unassembled WGS sequence"/>
</dbReference>
<feature type="compositionally biased region" description="Polar residues" evidence="1">
    <location>
        <begin position="161"/>
        <end position="170"/>
    </location>
</feature>
<evidence type="ECO:0000313" key="3">
    <source>
        <dbReference type="Proteomes" id="UP001209570"/>
    </source>
</evidence>
<feature type="compositionally biased region" description="Basic residues" evidence="1">
    <location>
        <begin position="143"/>
        <end position="157"/>
    </location>
</feature>
<organism evidence="2 3">
    <name type="scientific">Pythium insidiosum</name>
    <name type="common">Pythiosis disease agent</name>
    <dbReference type="NCBI Taxonomy" id="114742"/>
    <lineage>
        <taxon>Eukaryota</taxon>
        <taxon>Sar</taxon>
        <taxon>Stramenopiles</taxon>
        <taxon>Oomycota</taxon>
        <taxon>Peronosporomycetes</taxon>
        <taxon>Pythiales</taxon>
        <taxon>Pythiaceae</taxon>
        <taxon>Pythium</taxon>
    </lineage>
</organism>
<proteinExistence type="predicted"/>
<dbReference type="EMBL" id="JAKCXM010000033">
    <property type="protein sequence ID" value="KAJ0406409.1"/>
    <property type="molecule type" value="Genomic_DNA"/>
</dbReference>
<evidence type="ECO:0000256" key="1">
    <source>
        <dbReference type="SAM" id="MobiDB-lite"/>
    </source>
</evidence>
<evidence type="ECO:0000313" key="2">
    <source>
        <dbReference type="EMBL" id="KAJ0406409.1"/>
    </source>
</evidence>
<feature type="region of interest" description="Disordered" evidence="1">
    <location>
        <begin position="135"/>
        <end position="170"/>
    </location>
</feature>
<dbReference type="AlphaFoldDB" id="A0AAD5LQ07"/>
<name>A0AAD5LQ07_PYTIN</name>